<dbReference type="InterPro" id="IPR018106">
    <property type="entry name" value="CAP_CS_N"/>
</dbReference>
<evidence type="ECO:0000313" key="5">
    <source>
        <dbReference type="EMBL" id="OAG43496.1"/>
    </source>
</evidence>
<evidence type="ECO:0000259" key="4">
    <source>
        <dbReference type="Pfam" id="PF21938"/>
    </source>
</evidence>
<dbReference type="GO" id="GO:0003779">
    <property type="term" value="F:actin binding"/>
    <property type="evidence" value="ECO:0007669"/>
    <property type="project" value="InterPro"/>
</dbReference>
<evidence type="ECO:0000256" key="1">
    <source>
        <dbReference type="ARBA" id="ARBA00007659"/>
    </source>
</evidence>
<reference evidence="5 6" key="1">
    <citation type="submission" date="2016-03" db="EMBL/GenBank/DDBJ databases">
        <title>Draft genome sequence of the Fonsecaea monophora CBS 269.37.</title>
        <authorList>
            <person name="Bombassaro A."/>
            <person name="Vinicius W.A."/>
            <person name="De Hoog S."/>
            <person name="Sun J."/>
            <person name="Souza E.M."/>
            <person name="Raittz R.T."/>
            <person name="Costa F."/>
            <person name="Leao A.C."/>
            <person name="Tadra-Sfeir M.Z."/>
            <person name="Baura V."/>
            <person name="Balsanelli E."/>
            <person name="Pedrosa F.O."/>
            <person name="Moreno L.F."/>
            <person name="Steffens M.B."/>
            <person name="Xi L."/>
            <person name="Bocca A.L."/>
            <person name="Felipe M.S."/>
            <person name="Teixeira M."/>
            <person name="Telles Filho F.Q."/>
            <person name="Azevedo C.M."/>
            <person name="Gomes R."/>
            <person name="Vicente V.A."/>
        </authorList>
    </citation>
    <scope>NUCLEOTIDE SEQUENCE [LARGE SCALE GENOMIC DNA]</scope>
    <source>
        <strain evidence="5 6">CBS 269.37</strain>
    </source>
</reference>
<dbReference type="GO" id="GO:0008179">
    <property type="term" value="F:adenylate cyclase binding"/>
    <property type="evidence" value="ECO:0007669"/>
    <property type="project" value="TreeGrafter"/>
</dbReference>
<dbReference type="PANTHER" id="PTHR10652">
    <property type="entry name" value="ADENYLYL CYCLASE-ASSOCIATED PROTEIN"/>
    <property type="match status" value="1"/>
</dbReference>
<proteinExistence type="inferred from homology"/>
<dbReference type="SUPFAM" id="SSF101278">
    <property type="entry name" value="N-terminal domain of adenylylcyclase associated protein, CAP"/>
    <property type="match status" value="1"/>
</dbReference>
<evidence type="ECO:0000256" key="3">
    <source>
        <dbReference type="ARBA" id="ARBA00072052"/>
    </source>
</evidence>
<comment type="caution">
    <text evidence="5">The sequence shown here is derived from an EMBL/GenBank/DDBJ whole genome shotgun (WGS) entry which is preliminary data.</text>
</comment>
<feature type="domain" description="CAP N-terminal" evidence="4">
    <location>
        <begin position="71"/>
        <end position="227"/>
    </location>
</feature>
<dbReference type="InterPro" id="IPR036222">
    <property type="entry name" value="CAP_N_sf"/>
</dbReference>
<dbReference type="RefSeq" id="XP_022515448.1">
    <property type="nucleotide sequence ID" value="XM_022652412.1"/>
</dbReference>
<dbReference type="EMBL" id="LVKK01000010">
    <property type="protein sequence ID" value="OAG43496.1"/>
    <property type="molecule type" value="Genomic_DNA"/>
</dbReference>
<dbReference type="PANTHER" id="PTHR10652:SF0">
    <property type="entry name" value="ADENYLYL CYCLASE-ASSOCIATED PROTEIN"/>
    <property type="match status" value="1"/>
</dbReference>
<dbReference type="GO" id="GO:0005737">
    <property type="term" value="C:cytoplasm"/>
    <property type="evidence" value="ECO:0007669"/>
    <property type="project" value="TreeGrafter"/>
</dbReference>
<protein>
    <recommendedName>
        <fullName evidence="3">Adenylyl cyclase-associated protein</fullName>
    </recommendedName>
</protein>
<comment type="function">
    <text evidence="2">The N-terminal domain binds to adenylyl cyclase, thereby enabling adenylyl cyclase to be activated by upstream regulatory signals, such as Ras. The C-terminal domain is required for normal cellular morphology and growth control.</text>
</comment>
<dbReference type="GO" id="GO:0019933">
    <property type="term" value="P:cAMP-mediated signaling"/>
    <property type="evidence" value="ECO:0007669"/>
    <property type="project" value="TreeGrafter"/>
</dbReference>
<dbReference type="InterPro" id="IPR053950">
    <property type="entry name" value="CAP_N"/>
</dbReference>
<dbReference type="InterPro" id="IPR013992">
    <property type="entry name" value="Adenylate_cyclase-assoc_CAP_N"/>
</dbReference>
<keyword evidence="6" id="KW-1185">Reference proteome</keyword>
<evidence type="ECO:0000256" key="2">
    <source>
        <dbReference type="ARBA" id="ARBA00054756"/>
    </source>
</evidence>
<dbReference type="PROSITE" id="PS01088">
    <property type="entry name" value="CAP_1"/>
    <property type="match status" value="1"/>
</dbReference>
<evidence type="ECO:0000313" key="6">
    <source>
        <dbReference type="Proteomes" id="UP000077002"/>
    </source>
</evidence>
<name>A0A177FIF8_9EURO</name>
<dbReference type="AlphaFoldDB" id="A0A177FIF8"/>
<dbReference type="FunFam" id="1.25.40.330:FF:000001">
    <property type="entry name" value="Adenylyl cyclase-associated protein"/>
    <property type="match status" value="1"/>
</dbReference>
<dbReference type="Pfam" id="PF21938">
    <property type="entry name" value="CAP_N"/>
    <property type="match status" value="1"/>
</dbReference>
<gene>
    <name evidence="5" type="ORF">AYO21_02433</name>
</gene>
<dbReference type="OrthoDB" id="77251at2759"/>
<comment type="similarity">
    <text evidence="1">Belongs to the CAP family.</text>
</comment>
<sequence>MASENVQYLPSLIQRLEAATLRLENIATTRYGASAAILDTAIAVASRDPGTGSSTKPETLTDDLPKSVIAFEKIIEDDVQAFLKSSESIGGPVEQQSKAVKEAFEAGKAYLLIASRAKRPESMPPELTADLRRHTSTVEEIREANRPSPLYVHLSAVSEGIIALSWVLERRPIDFVKNILGGTQYYGNKILNEYKGKDKSHVEYINAYYKILRSLISYIREYYAFGVLWNDKDGIDVLEALNQVQPNIDDTFYDQATSVNKRTHHGDSTA</sequence>
<dbReference type="GO" id="GO:0007015">
    <property type="term" value="P:actin filament organization"/>
    <property type="evidence" value="ECO:0007669"/>
    <property type="project" value="TreeGrafter"/>
</dbReference>
<organism evidence="5 6">
    <name type="scientific">Fonsecaea monophora</name>
    <dbReference type="NCBI Taxonomy" id="254056"/>
    <lineage>
        <taxon>Eukaryota</taxon>
        <taxon>Fungi</taxon>
        <taxon>Dikarya</taxon>
        <taxon>Ascomycota</taxon>
        <taxon>Pezizomycotina</taxon>
        <taxon>Eurotiomycetes</taxon>
        <taxon>Chaetothyriomycetidae</taxon>
        <taxon>Chaetothyriales</taxon>
        <taxon>Herpotrichiellaceae</taxon>
        <taxon>Fonsecaea</taxon>
    </lineage>
</organism>
<dbReference type="Gene3D" id="1.25.40.330">
    <property type="entry name" value="Adenylate cyclase-associated CAP, N-terminal domain"/>
    <property type="match status" value="1"/>
</dbReference>
<dbReference type="InterPro" id="IPR001837">
    <property type="entry name" value="Adenylate_cyclase-assoc_CAP"/>
</dbReference>
<dbReference type="Proteomes" id="UP000077002">
    <property type="component" value="Unassembled WGS sequence"/>
</dbReference>
<dbReference type="GeneID" id="34597608"/>
<accession>A0A177FIF8</accession>
<dbReference type="Pfam" id="PF01213">
    <property type="entry name" value="CAP_N-CM"/>
    <property type="match status" value="1"/>
</dbReference>